<gene>
    <name evidence="1" type="ORF">LCGC14_1847650</name>
</gene>
<comment type="caution">
    <text evidence="1">The sequence shown here is derived from an EMBL/GenBank/DDBJ whole genome shotgun (WGS) entry which is preliminary data.</text>
</comment>
<reference evidence="1" key="1">
    <citation type="journal article" date="2015" name="Nature">
        <title>Complex archaea that bridge the gap between prokaryotes and eukaryotes.</title>
        <authorList>
            <person name="Spang A."/>
            <person name="Saw J.H."/>
            <person name="Jorgensen S.L."/>
            <person name="Zaremba-Niedzwiedzka K."/>
            <person name="Martijn J."/>
            <person name="Lind A.E."/>
            <person name="van Eijk R."/>
            <person name="Schleper C."/>
            <person name="Guy L."/>
            <person name="Ettema T.J."/>
        </authorList>
    </citation>
    <scope>NUCLEOTIDE SEQUENCE</scope>
</reference>
<proteinExistence type="predicted"/>
<evidence type="ECO:0000313" key="1">
    <source>
        <dbReference type="EMBL" id="KKL96119.1"/>
    </source>
</evidence>
<dbReference type="AlphaFoldDB" id="A0A0F9GB86"/>
<protein>
    <submittedName>
        <fullName evidence="1">Uncharacterized protein</fullName>
    </submittedName>
</protein>
<accession>A0A0F9GB86</accession>
<sequence length="104" mass="11277">MASNPVRFVCGACGHWWHAVAWVDARRLVQCPECGVTRGRVDVTDGDEMSVAIELVTQAADLLGGDLMLHDANDEHVDGFVIGTRRYLDLVGASVDAVEGRRVV</sequence>
<name>A0A0F9GB86_9ZZZZ</name>
<organism evidence="1">
    <name type="scientific">marine sediment metagenome</name>
    <dbReference type="NCBI Taxonomy" id="412755"/>
    <lineage>
        <taxon>unclassified sequences</taxon>
        <taxon>metagenomes</taxon>
        <taxon>ecological metagenomes</taxon>
    </lineage>
</organism>
<dbReference type="EMBL" id="LAZR01018515">
    <property type="protein sequence ID" value="KKL96119.1"/>
    <property type="molecule type" value="Genomic_DNA"/>
</dbReference>